<dbReference type="PANTHER" id="PTHR32322">
    <property type="entry name" value="INNER MEMBRANE TRANSPORTER"/>
    <property type="match status" value="1"/>
</dbReference>
<keyword evidence="3 6" id="KW-0812">Transmembrane</keyword>
<protein>
    <submittedName>
        <fullName evidence="8">DMT family transporter</fullName>
    </submittedName>
</protein>
<evidence type="ECO:0000259" key="7">
    <source>
        <dbReference type="Pfam" id="PF00892"/>
    </source>
</evidence>
<dbReference type="GO" id="GO:0016020">
    <property type="term" value="C:membrane"/>
    <property type="evidence" value="ECO:0007669"/>
    <property type="project" value="UniProtKB-SubCell"/>
</dbReference>
<feature type="transmembrane region" description="Helical" evidence="6">
    <location>
        <begin position="96"/>
        <end position="116"/>
    </location>
</feature>
<feature type="transmembrane region" description="Helical" evidence="6">
    <location>
        <begin position="243"/>
        <end position="266"/>
    </location>
</feature>
<comment type="subcellular location">
    <subcellularLocation>
        <location evidence="1">Membrane</location>
        <topology evidence="1">Multi-pass membrane protein</topology>
    </subcellularLocation>
</comment>
<dbReference type="InterPro" id="IPR050638">
    <property type="entry name" value="AA-Vitamin_Transporters"/>
</dbReference>
<evidence type="ECO:0000313" key="8">
    <source>
        <dbReference type="EMBL" id="HIY87826.1"/>
    </source>
</evidence>
<dbReference type="Proteomes" id="UP000886851">
    <property type="component" value="Unassembled WGS sequence"/>
</dbReference>
<comment type="similarity">
    <text evidence="2">Belongs to the EamA transporter family.</text>
</comment>
<keyword evidence="5 6" id="KW-0472">Membrane</keyword>
<comment type="caution">
    <text evidence="8">The sequence shown here is derived from an EMBL/GenBank/DDBJ whole genome shotgun (WGS) entry which is preliminary data.</text>
</comment>
<feature type="transmembrane region" description="Helical" evidence="6">
    <location>
        <begin position="183"/>
        <end position="201"/>
    </location>
</feature>
<feature type="transmembrane region" description="Helical" evidence="6">
    <location>
        <begin position="153"/>
        <end position="171"/>
    </location>
</feature>
<keyword evidence="4 6" id="KW-1133">Transmembrane helix</keyword>
<evidence type="ECO:0000256" key="3">
    <source>
        <dbReference type="ARBA" id="ARBA00022692"/>
    </source>
</evidence>
<dbReference type="SUPFAM" id="SSF103481">
    <property type="entry name" value="Multidrug resistance efflux transporter EmrE"/>
    <property type="match status" value="2"/>
</dbReference>
<sequence>MNADKLKGFLYGLVTSVTFGLIPLFTLPLMQKGLESDSILFYRFVAATLALGTMMLVKGESFRIHWKDVPLLIVMALFYTASSMFLLYGYEVMGAGVATTLHFTYPIFTTLLMLVLFRERASWVTWLAIVLAVGGVARLSLQGTSLKLDPWGVFIVLLSAVGYASYIVSVNKSRLKNLHSRKLAFYVFLFTALTFTVKNGVQGSLQPLPDLESVGLVLLLAVAPTVISNITLLLAVRHIGGTLTSILGALEPVTAVVIGACVFGEAFTATEAVGIALILVAVVLVILTNRIKEGVDTVLKRIRPRHA</sequence>
<dbReference type="EMBL" id="DXCV01000032">
    <property type="protein sequence ID" value="HIY87826.1"/>
    <property type="molecule type" value="Genomic_DNA"/>
</dbReference>
<feature type="domain" description="EamA" evidence="7">
    <location>
        <begin position="7"/>
        <end position="138"/>
    </location>
</feature>
<dbReference type="PANTHER" id="PTHR32322:SF2">
    <property type="entry name" value="EAMA DOMAIN-CONTAINING PROTEIN"/>
    <property type="match status" value="1"/>
</dbReference>
<evidence type="ECO:0000256" key="1">
    <source>
        <dbReference type="ARBA" id="ARBA00004141"/>
    </source>
</evidence>
<feature type="transmembrane region" description="Helical" evidence="6">
    <location>
        <begin position="272"/>
        <end position="291"/>
    </location>
</feature>
<feature type="transmembrane region" description="Helical" evidence="6">
    <location>
        <begin position="39"/>
        <end position="57"/>
    </location>
</feature>
<organism evidence="8 9">
    <name type="scientific">Candidatus Bacteroides pullicola</name>
    <dbReference type="NCBI Taxonomy" id="2838475"/>
    <lineage>
        <taxon>Bacteria</taxon>
        <taxon>Pseudomonadati</taxon>
        <taxon>Bacteroidota</taxon>
        <taxon>Bacteroidia</taxon>
        <taxon>Bacteroidales</taxon>
        <taxon>Bacteroidaceae</taxon>
        <taxon>Bacteroides</taxon>
    </lineage>
</organism>
<evidence type="ECO:0000256" key="5">
    <source>
        <dbReference type="ARBA" id="ARBA00023136"/>
    </source>
</evidence>
<dbReference type="InterPro" id="IPR037185">
    <property type="entry name" value="EmrE-like"/>
</dbReference>
<feature type="transmembrane region" description="Helical" evidence="6">
    <location>
        <begin position="123"/>
        <end position="141"/>
    </location>
</feature>
<reference evidence="8" key="2">
    <citation type="submission" date="2021-04" db="EMBL/GenBank/DDBJ databases">
        <authorList>
            <person name="Gilroy R."/>
        </authorList>
    </citation>
    <scope>NUCLEOTIDE SEQUENCE</scope>
    <source>
        <strain evidence="8">Gambia2-208</strain>
    </source>
</reference>
<accession>A0A9D1ZHF9</accession>
<feature type="transmembrane region" description="Helical" evidence="6">
    <location>
        <begin position="213"/>
        <end position="236"/>
    </location>
</feature>
<evidence type="ECO:0000256" key="6">
    <source>
        <dbReference type="SAM" id="Phobius"/>
    </source>
</evidence>
<reference evidence="8" key="1">
    <citation type="journal article" date="2021" name="PeerJ">
        <title>Extensive microbial diversity within the chicken gut microbiome revealed by metagenomics and culture.</title>
        <authorList>
            <person name="Gilroy R."/>
            <person name="Ravi A."/>
            <person name="Getino M."/>
            <person name="Pursley I."/>
            <person name="Horton D.L."/>
            <person name="Alikhan N.F."/>
            <person name="Baker D."/>
            <person name="Gharbi K."/>
            <person name="Hall N."/>
            <person name="Watson M."/>
            <person name="Adriaenssens E.M."/>
            <person name="Foster-Nyarko E."/>
            <person name="Jarju S."/>
            <person name="Secka A."/>
            <person name="Antonio M."/>
            <person name="Oren A."/>
            <person name="Chaudhuri R.R."/>
            <person name="La Ragione R."/>
            <person name="Hildebrand F."/>
            <person name="Pallen M.J."/>
        </authorList>
    </citation>
    <scope>NUCLEOTIDE SEQUENCE</scope>
    <source>
        <strain evidence="8">Gambia2-208</strain>
    </source>
</reference>
<feature type="domain" description="EamA" evidence="7">
    <location>
        <begin position="151"/>
        <end position="286"/>
    </location>
</feature>
<proteinExistence type="inferred from homology"/>
<evidence type="ECO:0000256" key="4">
    <source>
        <dbReference type="ARBA" id="ARBA00022989"/>
    </source>
</evidence>
<evidence type="ECO:0000313" key="9">
    <source>
        <dbReference type="Proteomes" id="UP000886851"/>
    </source>
</evidence>
<dbReference type="AlphaFoldDB" id="A0A9D1ZHF9"/>
<feature type="transmembrane region" description="Helical" evidence="6">
    <location>
        <begin position="69"/>
        <end position="90"/>
    </location>
</feature>
<dbReference type="Pfam" id="PF00892">
    <property type="entry name" value="EamA"/>
    <property type="match status" value="2"/>
</dbReference>
<gene>
    <name evidence="8" type="ORF">H9824_03850</name>
</gene>
<feature type="transmembrane region" description="Helical" evidence="6">
    <location>
        <begin position="9"/>
        <end position="27"/>
    </location>
</feature>
<name>A0A9D1ZHF9_9BACE</name>
<dbReference type="InterPro" id="IPR000620">
    <property type="entry name" value="EamA_dom"/>
</dbReference>
<evidence type="ECO:0000256" key="2">
    <source>
        <dbReference type="ARBA" id="ARBA00007362"/>
    </source>
</evidence>
<dbReference type="Gene3D" id="1.10.3730.20">
    <property type="match status" value="2"/>
</dbReference>